<sequence length="137" mass="15540">MYRFILLISLLACAHGMTRAQVKKTMGLLKNQCMPKNSVTEDQVAKIGEGFFPDDKNVMCYVTCIYKNMQVIKNDRLDEALVTKQVDILYPPDLKVATKNAVVICIHHQDKYNDVCEGVYAAVKCLYETDPPSFIFP</sequence>
<dbReference type="PANTHER" id="PTHR21364:SF2">
    <property type="entry name" value="GENERAL ODORANT-BINDING PROTEIN 19A"/>
    <property type="match status" value="1"/>
</dbReference>
<dbReference type="PANTHER" id="PTHR21364">
    <property type="entry name" value="GENERAL ODORANT-BINDING PROTEIN 19A"/>
    <property type="match status" value="1"/>
</dbReference>
<evidence type="ECO:0000313" key="5">
    <source>
        <dbReference type="Proteomes" id="UP000494256"/>
    </source>
</evidence>
<accession>A0A8S1AI76</accession>
<dbReference type="Gene3D" id="1.10.238.20">
    <property type="entry name" value="Pheromone/general odorant binding protein domain"/>
    <property type="match status" value="1"/>
</dbReference>
<dbReference type="InterPro" id="IPR036728">
    <property type="entry name" value="PBP_GOBP_sf"/>
</dbReference>
<evidence type="ECO:0000313" key="4">
    <source>
        <dbReference type="Proteomes" id="UP000494106"/>
    </source>
</evidence>
<dbReference type="Proteomes" id="UP000494106">
    <property type="component" value="Unassembled WGS sequence"/>
</dbReference>
<evidence type="ECO:0000313" key="2">
    <source>
        <dbReference type="EMBL" id="CAB3244365.1"/>
    </source>
</evidence>
<feature type="chain" id="PRO_5036273076" evidence="1">
    <location>
        <begin position="21"/>
        <end position="137"/>
    </location>
</feature>
<evidence type="ECO:0000313" key="3">
    <source>
        <dbReference type="EMBL" id="CAB3255603.1"/>
    </source>
</evidence>
<feature type="signal peptide" evidence="1">
    <location>
        <begin position="1"/>
        <end position="20"/>
    </location>
</feature>
<dbReference type="GO" id="GO:0005576">
    <property type="term" value="C:extracellular region"/>
    <property type="evidence" value="ECO:0007669"/>
    <property type="project" value="TreeGrafter"/>
</dbReference>
<dbReference type="GO" id="GO:0007608">
    <property type="term" value="P:sensory perception of smell"/>
    <property type="evidence" value="ECO:0007669"/>
    <property type="project" value="TreeGrafter"/>
</dbReference>
<dbReference type="GO" id="GO:0035275">
    <property type="term" value="F:dibutyl phthalate binding"/>
    <property type="evidence" value="ECO:0007669"/>
    <property type="project" value="TreeGrafter"/>
</dbReference>
<comment type="caution">
    <text evidence="2">The sequence shown here is derived from an EMBL/GenBank/DDBJ whole genome shotgun (WGS) entry which is preliminary data.</text>
</comment>
<dbReference type="SUPFAM" id="SSF47565">
    <property type="entry name" value="Insect pheromone/odorant-binding proteins"/>
    <property type="match status" value="1"/>
</dbReference>
<dbReference type="CDD" id="cd23992">
    <property type="entry name" value="PBP_GOBP"/>
    <property type="match status" value="1"/>
</dbReference>
<keyword evidence="1" id="KW-0732">Signal</keyword>
<dbReference type="InterPro" id="IPR006170">
    <property type="entry name" value="PBP/GOBP"/>
</dbReference>
<dbReference type="EMBL" id="CADEBD010000443">
    <property type="protein sequence ID" value="CAB3255603.1"/>
    <property type="molecule type" value="Genomic_DNA"/>
</dbReference>
<name>A0A8S1AI76_ARCPL</name>
<dbReference type="EMBL" id="CADEBC010000521">
    <property type="protein sequence ID" value="CAB3244365.1"/>
    <property type="molecule type" value="Genomic_DNA"/>
</dbReference>
<dbReference type="GO" id="GO:0042048">
    <property type="term" value="P:olfactory behavior"/>
    <property type="evidence" value="ECO:0007669"/>
    <property type="project" value="TreeGrafter"/>
</dbReference>
<organism evidence="2 4">
    <name type="scientific">Arctia plantaginis</name>
    <name type="common">Wood tiger moth</name>
    <name type="synonym">Phalaena plantaginis</name>
    <dbReference type="NCBI Taxonomy" id="874455"/>
    <lineage>
        <taxon>Eukaryota</taxon>
        <taxon>Metazoa</taxon>
        <taxon>Ecdysozoa</taxon>
        <taxon>Arthropoda</taxon>
        <taxon>Hexapoda</taxon>
        <taxon>Insecta</taxon>
        <taxon>Pterygota</taxon>
        <taxon>Neoptera</taxon>
        <taxon>Endopterygota</taxon>
        <taxon>Lepidoptera</taxon>
        <taxon>Glossata</taxon>
        <taxon>Ditrysia</taxon>
        <taxon>Noctuoidea</taxon>
        <taxon>Erebidae</taxon>
        <taxon>Arctiinae</taxon>
        <taxon>Arctia</taxon>
    </lineage>
</organism>
<proteinExistence type="predicted"/>
<protein>
    <submittedName>
        <fullName evidence="2">Uncharacterized protein</fullName>
    </submittedName>
</protein>
<keyword evidence="4" id="KW-1185">Reference proteome</keyword>
<dbReference type="OrthoDB" id="6610259at2759"/>
<gene>
    <name evidence="3" type="ORF">APLA_LOCUS15303</name>
    <name evidence="2" type="ORF">APLA_LOCUS9906</name>
</gene>
<dbReference type="Pfam" id="PF01395">
    <property type="entry name" value="PBP_GOBP"/>
    <property type="match status" value="1"/>
</dbReference>
<evidence type="ECO:0000256" key="1">
    <source>
        <dbReference type="SAM" id="SignalP"/>
    </source>
</evidence>
<dbReference type="Proteomes" id="UP000494256">
    <property type="component" value="Unassembled WGS sequence"/>
</dbReference>
<dbReference type="SMART" id="SM00708">
    <property type="entry name" value="PhBP"/>
    <property type="match status" value="1"/>
</dbReference>
<dbReference type="GO" id="GO:0005549">
    <property type="term" value="F:odorant binding"/>
    <property type="evidence" value="ECO:0007669"/>
    <property type="project" value="InterPro"/>
</dbReference>
<reference evidence="4 5" key="1">
    <citation type="submission" date="2020-04" db="EMBL/GenBank/DDBJ databases">
        <authorList>
            <person name="Wallbank WR R."/>
            <person name="Pardo Diaz C."/>
            <person name="Kozak K."/>
            <person name="Martin S."/>
            <person name="Jiggins C."/>
            <person name="Moest M."/>
            <person name="Warren A I."/>
            <person name="Byers J.R.P. K."/>
            <person name="Montejo-Kovacevich G."/>
            <person name="Yen C E."/>
        </authorList>
    </citation>
    <scope>NUCLEOTIDE SEQUENCE [LARGE SCALE GENOMIC DNA]</scope>
</reference>
<dbReference type="AlphaFoldDB" id="A0A8S1AI76"/>